<name>A0A9D4T0L5_RHISA</name>
<reference evidence="2" key="1">
    <citation type="journal article" date="2020" name="Cell">
        <title>Large-Scale Comparative Analyses of Tick Genomes Elucidate Their Genetic Diversity and Vector Capacities.</title>
        <authorList>
            <consortium name="Tick Genome and Microbiome Consortium (TIGMIC)"/>
            <person name="Jia N."/>
            <person name="Wang J."/>
            <person name="Shi W."/>
            <person name="Du L."/>
            <person name="Sun Y."/>
            <person name="Zhan W."/>
            <person name="Jiang J.F."/>
            <person name="Wang Q."/>
            <person name="Zhang B."/>
            <person name="Ji P."/>
            <person name="Bell-Sakyi L."/>
            <person name="Cui X.M."/>
            <person name="Yuan T.T."/>
            <person name="Jiang B.G."/>
            <person name="Yang W.F."/>
            <person name="Lam T.T."/>
            <person name="Chang Q.C."/>
            <person name="Ding S.J."/>
            <person name="Wang X.J."/>
            <person name="Zhu J.G."/>
            <person name="Ruan X.D."/>
            <person name="Zhao L."/>
            <person name="Wei J.T."/>
            <person name="Ye R.Z."/>
            <person name="Que T.C."/>
            <person name="Du C.H."/>
            <person name="Zhou Y.H."/>
            <person name="Cheng J.X."/>
            <person name="Dai P.F."/>
            <person name="Guo W.B."/>
            <person name="Han X.H."/>
            <person name="Huang E.J."/>
            <person name="Li L.F."/>
            <person name="Wei W."/>
            <person name="Gao Y.C."/>
            <person name="Liu J.Z."/>
            <person name="Shao H.Z."/>
            <person name="Wang X."/>
            <person name="Wang C.C."/>
            <person name="Yang T.C."/>
            <person name="Huo Q.B."/>
            <person name="Li W."/>
            <person name="Chen H.Y."/>
            <person name="Chen S.E."/>
            <person name="Zhou L.G."/>
            <person name="Ni X.B."/>
            <person name="Tian J.H."/>
            <person name="Sheng Y."/>
            <person name="Liu T."/>
            <person name="Pan Y.S."/>
            <person name="Xia L.Y."/>
            <person name="Li J."/>
            <person name="Zhao F."/>
            <person name="Cao W.C."/>
        </authorList>
    </citation>
    <scope>NUCLEOTIDE SEQUENCE</scope>
    <source>
        <strain evidence="2">Rsan-2018</strain>
    </source>
</reference>
<dbReference type="EMBL" id="JABSTV010001249">
    <property type="protein sequence ID" value="KAH7963945.1"/>
    <property type="molecule type" value="Genomic_DNA"/>
</dbReference>
<dbReference type="VEuPathDB" id="VectorBase:RSAN_041819"/>
<reference evidence="2" key="2">
    <citation type="submission" date="2021-09" db="EMBL/GenBank/DDBJ databases">
        <authorList>
            <person name="Jia N."/>
            <person name="Wang J."/>
            <person name="Shi W."/>
            <person name="Du L."/>
            <person name="Sun Y."/>
            <person name="Zhan W."/>
            <person name="Jiang J."/>
            <person name="Wang Q."/>
            <person name="Zhang B."/>
            <person name="Ji P."/>
            <person name="Sakyi L.B."/>
            <person name="Cui X."/>
            <person name="Yuan T."/>
            <person name="Jiang B."/>
            <person name="Yang W."/>
            <person name="Lam T.T.-Y."/>
            <person name="Chang Q."/>
            <person name="Ding S."/>
            <person name="Wang X."/>
            <person name="Zhu J."/>
            <person name="Ruan X."/>
            <person name="Zhao L."/>
            <person name="Wei J."/>
            <person name="Que T."/>
            <person name="Du C."/>
            <person name="Cheng J."/>
            <person name="Dai P."/>
            <person name="Han X."/>
            <person name="Huang E."/>
            <person name="Gao Y."/>
            <person name="Liu J."/>
            <person name="Shao H."/>
            <person name="Ye R."/>
            <person name="Li L."/>
            <person name="Wei W."/>
            <person name="Wang X."/>
            <person name="Wang C."/>
            <person name="Huo Q."/>
            <person name="Li W."/>
            <person name="Guo W."/>
            <person name="Chen H."/>
            <person name="Chen S."/>
            <person name="Zhou L."/>
            <person name="Zhou L."/>
            <person name="Ni X."/>
            <person name="Tian J."/>
            <person name="Zhou Y."/>
            <person name="Sheng Y."/>
            <person name="Liu T."/>
            <person name="Pan Y."/>
            <person name="Xia L."/>
            <person name="Li J."/>
            <person name="Zhao F."/>
            <person name="Cao W."/>
        </authorList>
    </citation>
    <scope>NUCLEOTIDE SEQUENCE</scope>
    <source>
        <strain evidence="2">Rsan-2018</strain>
        <tissue evidence="2">Larvae</tissue>
    </source>
</reference>
<comment type="caution">
    <text evidence="2">The sequence shown here is derived from an EMBL/GenBank/DDBJ whole genome shotgun (WGS) entry which is preliminary data.</text>
</comment>
<feature type="compositionally biased region" description="Polar residues" evidence="1">
    <location>
        <begin position="261"/>
        <end position="278"/>
    </location>
</feature>
<evidence type="ECO:0008006" key="4">
    <source>
        <dbReference type="Google" id="ProtNLM"/>
    </source>
</evidence>
<dbReference type="VEuPathDB" id="VectorBase:RSAN_037279"/>
<feature type="region of interest" description="Disordered" evidence="1">
    <location>
        <begin position="1"/>
        <end position="25"/>
    </location>
</feature>
<organism evidence="2 3">
    <name type="scientific">Rhipicephalus sanguineus</name>
    <name type="common">Brown dog tick</name>
    <name type="synonym">Ixodes sanguineus</name>
    <dbReference type="NCBI Taxonomy" id="34632"/>
    <lineage>
        <taxon>Eukaryota</taxon>
        <taxon>Metazoa</taxon>
        <taxon>Ecdysozoa</taxon>
        <taxon>Arthropoda</taxon>
        <taxon>Chelicerata</taxon>
        <taxon>Arachnida</taxon>
        <taxon>Acari</taxon>
        <taxon>Parasitiformes</taxon>
        <taxon>Ixodida</taxon>
        <taxon>Ixodoidea</taxon>
        <taxon>Ixodidae</taxon>
        <taxon>Rhipicephalinae</taxon>
        <taxon>Rhipicephalus</taxon>
        <taxon>Rhipicephalus</taxon>
    </lineage>
</organism>
<feature type="compositionally biased region" description="Basic and acidic residues" evidence="1">
    <location>
        <begin position="12"/>
        <end position="25"/>
    </location>
</feature>
<sequence>MSPTAPPCDTAAEEHPVTHDADGTNKTEFQAVFRSRIIVASAPRRLRNEFGTSALLLAPHLRPLLPRTRLPPALFLVLPIRPLRLRPRLQECLQLQTPCLCLVAAGFRNSFFPTGGADGDYTDEALLAAVTSEVPVIAARRQETSLILRFASPVPAAPVHLFRMAFVVRPPWPRPLQYLRCGRYGHTTAACRRLERCLRCSDRHGKDASCTSKVKCLHCGRPHSADSAECQLWQREQRLPTIKASAPTYLPHREVQAALRPSSSGTSGPQLNQATGKSCTAAVGARSKDPRHSGAQQRGPPAGPKKQGSAKPCPPTAVADMLPPENQLRCICLQAGGVHPRNSHHGWHSSASSREPPLLSPVCDSVERQLVAACTSCTSCGVYVSTADVRINVPSRTEHDERTSPGPTTMCNALEDQCFLDLVAAAAQAATIQSWVLENHPVPDLRQLNIGAARRRAERRYLKAQCTDHRTLFNRVDSVCRRRANRRGRQSWQGICQSLNQARGGAKASRLLRSLVIGPMARQSGGHPLGHQRNLTAIRRSVQCSLDAVTSFFMAIGLIVSPTKTKALLDSPPPPETLSANLVELGGDVPGAKDQSPPDLDTSRQTRNFQGHQGSDCCGQAVEQRPRVHPATGTSALQGGCNGNLATHRKEQLERQHRMTFRRFMGLTHQSPVAPLLADAQTWPLWLLMLRQALHHVDRLQRASWGGALLRRLRSRPASRIAQICALNEELAPEAPCPVRPPPPHQQPPDAHLELDNLSKRRTPACELHKSAVAKLHDRLRGLLLVFTGESAWDSPRSAAAAFTE</sequence>
<dbReference type="VEuPathDB" id="VectorBase:RSAN_035899"/>
<evidence type="ECO:0000256" key="1">
    <source>
        <dbReference type="SAM" id="MobiDB-lite"/>
    </source>
</evidence>
<dbReference type="AlphaFoldDB" id="A0A9D4T0L5"/>
<feature type="region of interest" description="Disordered" evidence="1">
    <location>
        <begin position="257"/>
        <end position="317"/>
    </location>
</feature>
<dbReference type="Proteomes" id="UP000821837">
    <property type="component" value="Chromosome 3"/>
</dbReference>
<accession>A0A9D4T0L5</accession>
<gene>
    <name evidence="2" type="ORF">HPB52_023976</name>
</gene>
<feature type="region of interest" description="Disordered" evidence="1">
    <location>
        <begin position="586"/>
        <end position="617"/>
    </location>
</feature>
<keyword evidence="3" id="KW-1185">Reference proteome</keyword>
<proteinExistence type="predicted"/>
<evidence type="ECO:0000313" key="2">
    <source>
        <dbReference type="EMBL" id="KAH7963945.1"/>
    </source>
</evidence>
<feature type="compositionally biased region" description="Polar residues" evidence="1">
    <location>
        <begin position="603"/>
        <end position="613"/>
    </location>
</feature>
<protein>
    <recommendedName>
        <fullName evidence="4">Tick transposon</fullName>
    </recommendedName>
</protein>
<evidence type="ECO:0000313" key="3">
    <source>
        <dbReference type="Proteomes" id="UP000821837"/>
    </source>
</evidence>